<feature type="compositionally biased region" description="Basic and acidic residues" evidence="11">
    <location>
        <begin position="211"/>
        <end position="221"/>
    </location>
</feature>
<evidence type="ECO:0000256" key="7">
    <source>
        <dbReference type="ARBA" id="ARBA00023157"/>
    </source>
</evidence>
<dbReference type="InterPro" id="IPR003599">
    <property type="entry name" value="Ig_sub"/>
</dbReference>
<dbReference type="GO" id="GO:0005524">
    <property type="term" value="F:ATP binding"/>
    <property type="evidence" value="ECO:0007669"/>
    <property type="project" value="InterPro"/>
</dbReference>
<feature type="compositionally biased region" description="Basic and acidic residues" evidence="11">
    <location>
        <begin position="1182"/>
        <end position="1194"/>
    </location>
</feature>
<feature type="compositionally biased region" description="Polar residues" evidence="11">
    <location>
        <begin position="234"/>
        <end position="245"/>
    </location>
</feature>
<dbReference type="InterPro" id="IPR004166">
    <property type="entry name" value="a-kinase_dom"/>
</dbReference>
<dbReference type="SMART" id="SM00811">
    <property type="entry name" value="Alpha_kinase"/>
    <property type="match status" value="1"/>
</dbReference>
<evidence type="ECO:0000256" key="4">
    <source>
        <dbReference type="ARBA" id="ARBA00022679"/>
    </source>
</evidence>
<feature type="compositionally biased region" description="Basic and acidic residues" evidence="11">
    <location>
        <begin position="313"/>
        <end position="329"/>
    </location>
</feature>
<feature type="compositionally biased region" description="Basic and acidic residues" evidence="11">
    <location>
        <begin position="1340"/>
        <end position="1353"/>
    </location>
</feature>
<feature type="compositionally biased region" description="Low complexity" evidence="11">
    <location>
        <begin position="631"/>
        <end position="641"/>
    </location>
</feature>
<feature type="domain" description="Ig-like" evidence="12">
    <location>
        <begin position="1359"/>
        <end position="1447"/>
    </location>
</feature>
<feature type="domain" description="Alpha-type protein kinase" evidence="13">
    <location>
        <begin position="1475"/>
        <end position="1706"/>
    </location>
</feature>
<feature type="compositionally biased region" description="Basic and acidic residues" evidence="11">
    <location>
        <begin position="174"/>
        <end position="191"/>
    </location>
</feature>
<dbReference type="GO" id="GO:0005634">
    <property type="term" value="C:nucleus"/>
    <property type="evidence" value="ECO:0007669"/>
    <property type="project" value="TreeGrafter"/>
</dbReference>
<feature type="region of interest" description="Disordered" evidence="11">
    <location>
        <begin position="965"/>
        <end position="998"/>
    </location>
</feature>
<evidence type="ECO:0000256" key="1">
    <source>
        <dbReference type="ARBA" id="ARBA00008651"/>
    </source>
</evidence>
<dbReference type="InterPro" id="IPR007110">
    <property type="entry name" value="Ig-like_dom"/>
</dbReference>
<feature type="region of interest" description="Disordered" evidence="11">
    <location>
        <begin position="1168"/>
        <end position="1257"/>
    </location>
</feature>
<evidence type="ECO:0000256" key="2">
    <source>
        <dbReference type="ARBA" id="ARBA00012513"/>
    </source>
</evidence>
<dbReference type="PANTHER" id="PTHR47091:SF1">
    <property type="entry name" value="ALPHA-PROTEIN KINASE 3"/>
    <property type="match status" value="1"/>
</dbReference>
<proteinExistence type="inferred from homology"/>
<dbReference type="Gene3D" id="3.20.200.10">
    <property type="entry name" value="MHCK/EF2 kinase"/>
    <property type="match status" value="1"/>
</dbReference>
<feature type="region of interest" description="Disordered" evidence="11">
    <location>
        <begin position="311"/>
        <end position="418"/>
    </location>
</feature>
<keyword evidence="8" id="KW-0393">Immunoglobulin domain</keyword>
<reference evidence="14" key="1">
    <citation type="submission" date="2023-09" db="UniProtKB">
        <authorList>
            <consortium name="Ensembl"/>
        </authorList>
    </citation>
    <scope>IDENTIFICATION</scope>
</reference>
<feature type="region of interest" description="Disordered" evidence="11">
    <location>
        <begin position="174"/>
        <end position="268"/>
    </location>
</feature>
<feature type="compositionally biased region" description="Basic and acidic residues" evidence="11">
    <location>
        <begin position="484"/>
        <end position="517"/>
    </location>
</feature>
<feature type="region of interest" description="Disordered" evidence="11">
    <location>
        <begin position="1"/>
        <end position="36"/>
    </location>
</feature>
<feature type="region of interest" description="Disordered" evidence="11">
    <location>
        <begin position="782"/>
        <end position="818"/>
    </location>
</feature>
<dbReference type="SMART" id="SM00409">
    <property type="entry name" value="IG"/>
    <property type="match status" value="2"/>
</dbReference>
<feature type="compositionally biased region" description="Basic and acidic residues" evidence="11">
    <location>
        <begin position="604"/>
        <end position="617"/>
    </location>
</feature>
<keyword evidence="7" id="KW-1015">Disulfide bond</keyword>
<feature type="compositionally biased region" description="Low complexity" evidence="11">
    <location>
        <begin position="802"/>
        <end position="817"/>
    </location>
</feature>
<comment type="catalytic activity">
    <reaction evidence="10">
        <text>L-seryl-[protein] + ATP = O-phospho-L-seryl-[protein] + ADP + H(+)</text>
        <dbReference type="Rhea" id="RHEA:17989"/>
        <dbReference type="Rhea" id="RHEA-COMP:9863"/>
        <dbReference type="Rhea" id="RHEA-COMP:11604"/>
        <dbReference type="ChEBI" id="CHEBI:15378"/>
        <dbReference type="ChEBI" id="CHEBI:29999"/>
        <dbReference type="ChEBI" id="CHEBI:30616"/>
        <dbReference type="ChEBI" id="CHEBI:83421"/>
        <dbReference type="ChEBI" id="CHEBI:456216"/>
        <dbReference type="EC" id="2.7.11.1"/>
    </reaction>
</comment>
<feature type="compositionally biased region" description="Low complexity" evidence="11">
    <location>
        <begin position="546"/>
        <end position="562"/>
    </location>
</feature>
<comment type="catalytic activity">
    <reaction evidence="9">
        <text>L-threonyl-[protein] + ATP = O-phospho-L-threonyl-[protein] + ADP + H(+)</text>
        <dbReference type="Rhea" id="RHEA:46608"/>
        <dbReference type="Rhea" id="RHEA-COMP:11060"/>
        <dbReference type="Rhea" id="RHEA-COMP:11605"/>
        <dbReference type="ChEBI" id="CHEBI:15378"/>
        <dbReference type="ChEBI" id="CHEBI:30013"/>
        <dbReference type="ChEBI" id="CHEBI:30616"/>
        <dbReference type="ChEBI" id="CHEBI:61977"/>
        <dbReference type="ChEBI" id="CHEBI:456216"/>
        <dbReference type="EC" id="2.7.11.1"/>
    </reaction>
</comment>
<dbReference type="PANTHER" id="PTHR47091">
    <property type="entry name" value="ALPHA-PROTEIN KINASE 2-RELATED"/>
    <property type="match status" value="1"/>
</dbReference>
<dbReference type="EC" id="2.7.11.1" evidence="2"/>
<name>A0A3B4FZ99_9CICH</name>
<sequence>MTSRRPMTRSFSGNGRTSSFSEDEAPSFNGRNTYLSNVRPENRSTLCSVMAQLTEDIQPSFETTLKSKAVSENCNVKFTCVVTGYPAPELKWYKDDMEMDRYCGLPKYEIHRNGKTHTLHIYNCTVDDAAIYQVSASNSKGIVSCSGVLEVGTMNEYKIHQRFFAKLKQKAEKKRKDAEEQTKMENKENVQKAKPLISPEHPQRKRAVPPPEEREVAKESEAIEELGATAEPNGISSENEETASLASRDRGLEDETGPSDETLATKRIKMSNGVDAGINSSRSHMMGVGGENCYDGGISLAQFLAETLQSQAVEEKQNSSQAEKDKEVEEAVLCDNQEKEKEEEELQKKREEEEKALQGEYEKEKRREEELAIRREKERERQPQVSHTAAHGKHGPDIKHHSKGHKDHDHHHIQTSISSMLHSVKDFFFGKSKKSTHGHTENEEADFEHSVEAPEPEMPPSFQLQAEHSPDMSKPPAEEAAPMEMDKPREPSETTVATEHEPPSVEPDTFKYEDHAQHSALPPSHELPQVESTSPSVTESEEAVEAMEVSGGMESSSAGEEVPLPRLQFVTEADFKDKDTEVLSVIKEVHVTEQELDSPQRNQQAEKDESVPEDDKSALPQTQDLADKEGGTPTPTLTSLGECWTPPHSIVSAAESHSPGETPTETLQEEGKQGEVDMEEASSFNELHEEEKAEVKSKKQGFSGINGSEMTKLSTSSLESQIEACESKKPDQVLSYFPDVESFSAETHCLKEETKCTSLIQEMNTGFPPTTLPESLDKVDLKMQHKPTRTRSQEITEVGDVSATQSSSSGFTRSGGRYEQNKAANSILEKEGHNNLCDSLKTQEQVCLEVESAEVKNESLQVEAETEKRTPVNAEEPIHSKIKQMEEQSNTAHQNMSGSGWSGVHSENIPAIQISTIEDIPDSKPNVPDLSPSEQFLIPKIEIMEAELKESTLPLTILALDKPDSSNLQKHDATPASDLLPTQKGMQKDDRISPTEKVEDVAQLDGKTENTQVEGREEPPQMSYALIPVINVSFTDDKEGDACLNNHVSDTKQAVETPKGPLFVVPPISVTCHESDLPQFSLPTYTEPTEMETSADTQSGTKNDSDKNEAVKPESAQNRRPNFDERSVKENTPTVLYEALKPKVGDSVSLFSKTTVDVLVPETLKPKSLKDAKTENSVSVEDPQKNRFSVERLSSKPPTSPASLRKLISKAAADSDNEAAAAEDLSGGSTPTSSLSCESSPRMKRRDSLTLIRSATPEELASGARRKIFIPKPKEDIDGTLALDTQGILSYMSPSQARRASLLQAQKTPPIERRSPLLNRRKSTLEVPKVVGETPTEEPASTKREEKPAEKKIDPLKAPQVIRKMRGEPFPDASGHLKLWCQFFNVLGNSTIKWYRDEEEILEVKRSGGDESQVALAIVLASNQDCGVYGCTITNEYGTDSTDFLLSIDIMSEILLKDDLEVGEEIEMTPLLFTKGLVDSGTWGDKYFGRIMTEKLHLGEGCMHKASQVKVIYGLDPVFESGSTCIIKVQSPIAYGTKQESNLAERNLEITKHECKVQNMIREYCKIFSAEARVIETFGPSLEVIPRYLMYRPANSVPYATVEADLTGLFLKYCTMDAKGKLVMQKISEIEQKCCSFQHWIHQWTHGNLLVTQLEGVETKITNVRVVTKSKGYQGLTERGSPEVFNQFLTLHQCNYYCGLLGLRPLKTMDSLQQPTKAKGSKSPLLNRKAGSTSPQLQRKGHSPQIARKANSSPKVTRKGQETEDNKSSAKPKPAEITDATVEKSYQRRQEKKSHLSA</sequence>
<evidence type="ECO:0000256" key="8">
    <source>
        <dbReference type="ARBA" id="ARBA00023319"/>
    </source>
</evidence>
<evidence type="ECO:0000256" key="10">
    <source>
        <dbReference type="ARBA" id="ARBA00048679"/>
    </source>
</evidence>
<dbReference type="GO" id="GO:0055013">
    <property type="term" value="P:cardiac muscle cell development"/>
    <property type="evidence" value="ECO:0007669"/>
    <property type="project" value="TreeGrafter"/>
</dbReference>
<feature type="compositionally biased region" description="Low complexity" evidence="11">
    <location>
        <begin position="1211"/>
        <end position="1240"/>
    </location>
</feature>
<dbReference type="Pfam" id="PF07679">
    <property type="entry name" value="I-set"/>
    <property type="match status" value="2"/>
</dbReference>
<evidence type="ECO:0000256" key="6">
    <source>
        <dbReference type="ARBA" id="ARBA00022777"/>
    </source>
</evidence>
<keyword evidence="4" id="KW-0808">Transferase</keyword>
<organism evidence="14">
    <name type="scientific">Pundamilia nyererei</name>
    <dbReference type="NCBI Taxonomy" id="303518"/>
    <lineage>
        <taxon>Eukaryota</taxon>
        <taxon>Metazoa</taxon>
        <taxon>Chordata</taxon>
        <taxon>Craniata</taxon>
        <taxon>Vertebrata</taxon>
        <taxon>Euteleostomi</taxon>
        <taxon>Actinopterygii</taxon>
        <taxon>Neopterygii</taxon>
        <taxon>Teleostei</taxon>
        <taxon>Neoteleostei</taxon>
        <taxon>Acanthomorphata</taxon>
        <taxon>Ovalentaria</taxon>
        <taxon>Cichlomorphae</taxon>
        <taxon>Cichliformes</taxon>
        <taxon>Cichlidae</taxon>
        <taxon>African cichlids</taxon>
        <taxon>Pseudocrenilabrinae</taxon>
        <taxon>Haplochromini</taxon>
        <taxon>Pundamilia</taxon>
    </lineage>
</organism>
<dbReference type="PROSITE" id="PS51158">
    <property type="entry name" value="ALPHA_KINASE"/>
    <property type="match status" value="1"/>
</dbReference>
<comment type="similarity">
    <text evidence="1">Belongs to the protein kinase superfamily. Alpha-type protein kinase family. ALPK subfamily.</text>
</comment>
<evidence type="ECO:0000256" key="3">
    <source>
        <dbReference type="ARBA" id="ARBA00022527"/>
    </source>
</evidence>
<keyword evidence="6" id="KW-0418">Kinase</keyword>
<dbReference type="InterPro" id="IPR013783">
    <property type="entry name" value="Ig-like_fold"/>
</dbReference>
<feature type="compositionally biased region" description="Basic and acidic residues" evidence="11">
    <location>
        <begin position="986"/>
        <end position="998"/>
    </location>
</feature>
<feature type="compositionally biased region" description="Polar residues" evidence="11">
    <location>
        <begin position="1081"/>
        <end position="1102"/>
    </location>
</feature>
<feature type="compositionally biased region" description="Basic and acidic residues" evidence="11">
    <location>
        <begin position="336"/>
        <end position="382"/>
    </location>
</feature>
<feature type="compositionally biased region" description="Polar residues" evidence="11">
    <location>
        <begin position="703"/>
        <end position="714"/>
    </location>
</feature>
<evidence type="ECO:0000313" key="14">
    <source>
        <dbReference type="Ensembl" id="ENSPNYP00000014646.1"/>
    </source>
</evidence>
<evidence type="ECO:0000259" key="12">
    <source>
        <dbReference type="PROSITE" id="PS50835"/>
    </source>
</evidence>
<evidence type="ECO:0000256" key="11">
    <source>
        <dbReference type="SAM" id="MobiDB-lite"/>
    </source>
</evidence>
<dbReference type="GO" id="GO:0004674">
    <property type="term" value="F:protein serine/threonine kinase activity"/>
    <property type="evidence" value="ECO:0007669"/>
    <property type="project" value="UniProtKB-KW"/>
</dbReference>
<dbReference type="SUPFAM" id="SSF56112">
    <property type="entry name" value="Protein kinase-like (PK-like)"/>
    <property type="match status" value="1"/>
</dbReference>
<dbReference type="InterPro" id="IPR003598">
    <property type="entry name" value="Ig_sub2"/>
</dbReference>
<evidence type="ECO:0000256" key="9">
    <source>
        <dbReference type="ARBA" id="ARBA00047899"/>
    </source>
</evidence>
<evidence type="ECO:0000256" key="5">
    <source>
        <dbReference type="ARBA" id="ARBA00022737"/>
    </source>
</evidence>
<feature type="compositionally biased region" description="Basic and acidic residues" evidence="11">
    <location>
        <begin position="1759"/>
        <end position="1789"/>
    </location>
</feature>
<dbReference type="InterPro" id="IPR013098">
    <property type="entry name" value="Ig_I-set"/>
</dbReference>
<feature type="compositionally biased region" description="Basic and acidic residues" evidence="11">
    <location>
        <begin position="1103"/>
        <end position="1112"/>
    </location>
</feature>
<dbReference type="InterPro" id="IPR036179">
    <property type="entry name" value="Ig-like_dom_sf"/>
</dbReference>
<keyword evidence="3" id="KW-0723">Serine/threonine-protein kinase</keyword>
<dbReference type="FunFam" id="2.60.40.10:FF:000069">
    <property type="entry name" value="Alpha-protein kinase 3"/>
    <property type="match status" value="1"/>
</dbReference>
<feature type="region of interest" description="Disordered" evidence="11">
    <location>
        <begin position="431"/>
        <end position="564"/>
    </location>
</feature>
<dbReference type="InterPro" id="IPR011009">
    <property type="entry name" value="Kinase-like_dom_sf"/>
</dbReference>
<dbReference type="Gene3D" id="2.60.40.10">
    <property type="entry name" value="Immunoglobulins"/>
    <property type="match status" value="2"/>
</dbReference>
<feature type="compositionally biased region" description="Basic and acidic residues" evidence="11">
    <location>
        <begin position="438"/>
        <end position="452"/>
    </location>
</feature>
<feature type="region of interest" description="Disordered" evidence="11">
    <location>
        <begin position="1079"/>
        <end position="1130"/>
    </location>
</feature>
<feature type="compositionally biased region" description="Polar residues" evidence="11">
    <location>
        <begin position="1"/>
        <end position="20"/>
    </location>
</feature>
<feature type="region of interest" description="Disordered" evidence="11">
    <location>
        <begin position="590"/>
        <end position="714"/>
    </location>
</feature>
<feature type="domain" description="Ig-like" evidence="12">
    <location>
        <begin position="59"/>
        <end position="150"/>
    </location>
</feature>
<evidence type="ECO:0000259" key="13">
    <source>
        <dbReference type="PROSITE" id="PS51158"/>
    </source>
</evidence>
<feature type="region of interest" description="Disordered" evidence="11">
    <location>
        <begin position="1329"/>
        <end position="1353"/>
    </location>
</feature>
<accession>A0A3B4FZ99</accession>
<dbReference type="SUPFAM" id="SSF48726">
    <property type="entry name" value="Immunoglobulin"/>
    <property type="match status" value="2"/>
</dbReference>
<dbReference type="SMART" id="SM00408">
    <property type="entry name" value="IGc2"/>
    <property type="match status" value="2"/>
</dbReference>
<protein>
    <recommendedName>
        <fullName evidence="2">non-specific serine/threonine protein kinase</fullName>
        <ecNumber evidence="2">2.7.11.1</ecNumber>
    </recommendedName>
</protein>
<dbReference type="STRING" id="303518.ENSPNYP00000014646"/>
<dbReference type="GeneTree" id="ENSGT00940000158534"/>
<feature type="region of interest" description="Disordered" evidence="11">
    <location>
        <begin position="1712"/>
        <end position="1798"/>
    </location>
</feature>
<keyword evidence="5" id="KW-0677">Repeat</keyword>
<dbReference type="PROSITE" id="PS50835">
    <property type="entry name" value="IG_LIKE"/>
    <property type="match status" value="2"/>
</dbReference>
<feature type="compositionally biased region" description="Basic and acidic residues" evidence="11">
    <location>
        <begin position="686"/>
        <end position="697"/>
    </location>
</feature>
<dbReference type="CDD" id="cd16973">
    <property type="entry name" value="Alpha_kinase_ALPK3"/>
    <property type="match status" value="1"/>
</dbReference>
<dbReference type="Pfam" id="PF02816">
    <property type="entry name" value="Alpha_kinase"/>
    <property type="match status" value="1"/>
</dbReference>
<dbReference type="Ensembl" id="ENSPNYT00000015017.1">
    <property type="protein sequence ID" value="ENSPNYP00000014646.1"/>
    <property type="gene ID" value="ENSPNYG00000011100.1"/>
</dbReference>